<sequence>MAWIVQIERIVAFAAVAALLCVVVRQTRPDMALALTLFAGAALLATYAAGLWQVVDAMSELSARAGLSDGFVATLSKVLGVALLGEFGAQVCRDAEQSALAQRVELGARLILTLMALPMLSSILDSALELVA</sequence>
<feature type="transmembrane region" description="Helical" evidence="1">
    <location>
        <begin position="106"/>
        <end position="124"/>
    </location>
</feature>
<keyword evidence="1" id="KW-1133">Transmembrane helix</keyword>
<keyword evidence="1" id="KW-0812">Transmembrane</keyword>
<dbReference type="Proteomes" id="UP000824123">
    <property type="component" value="Unassembled WGS sequence"/>
</dbReference>
<name>A0A9D1LSI5_9FIRM</name>
<dbReference type="Pfam" id="PF06686">
    <property type="entry name" value="SpoIIIAC"/>
    <property type="match status" value="2"/>
</dbReference>
<organism evidence="2 3">
    <name type="scientific">Candidatus Fimadaptatus faecigallinarum</name>
    <dbReference type="NCBI Taxonomy" id="2840814"/>
    <lineage>
        <taxon>Bacteria</taxon>
        <taxon>Bacillati</taxon>
        <taxon>Bacillota</taxon>
        <taxon>Clostridia</taxon>
        <taxon>Eubacteriales</taxon>
        <taxon>Candidatus Fimadaptatus</taxon>
    </lineage>
</organism>
<accession>A0A9D1LSI5</accession>
<dbReference type="AlphaFoldDB" id="A0A9D1LSI5"/>
<keyword evidence="1" id="KW-0472">Membrane</keyword>
<evidence type="ECO:0000256" key="1">
    <source>
        <dbReference type="SAM" id="Phobius"/>
    </source>
</evidence>
<evidence type="ECO:0000313" key="2">
    <source>
        <dbReference type="EMBL" id="HIU47160.1"/>
    </source>
</evidence>
<comment type="caution">
    <text evidence="2">The sequence shown here is derived from an EMBL/GenBank/DDBJ whole genome shotgun (WGS) entry which is preliminary data.</text>
</comment>
<evidence type="ECO:0008006" key="4">
    <source>
        <dbReference type="Google" id="ProtNLM"/>
    </source>
</evidence>
<gene>
    <name evidence="2" type="ORF">IAC59_07860</name>
</gene>
<proteinExistence type="predicted"/>
<evidence type="ECO:0000313" key="3">
    <source>
        <dbReference type="Proteomes" id="UP000824123"/>
    </source>
</evidence>
<reference evidence="2" key="2">
    <citation type="journal article" date="2021" name="PeerJ">
        <title>Extensive microbial diversity within the chicken gut microbiome revealed by metagenomics and culture.</title>
        <authorList>
            <person name="Gilroy R."/>
            <person name="Ravi A."/>
            <person name="Getino M."/>
            <person name="Pursley I."/>
            <person name="Horton D.L."/>
            <person name="Alikhan N.F."/>
            <person name="Baker D."/>
            <person name="Gharbi K."/>
            <person name="Hall N."/>
            <person name="Watson M."/>
            <person name="Adriaenssens E.M."/>
            <person name="Foster-Nyarko E."/>
            <person name="Jarju S."/>
            <person name="Secka A."/>
            <person name="Antonio M."/>
            <person name="Oren A."/>
            <person name="Chaudhuri R.R."/>
            <person name="La Ragione R."/>
            <person name="Hildebrand F."/>
            <person name="Pallen M.J."/>
        </authorList>
    </citation>
    <scope>NUCLEOTIDE SEQUENCE</scope>
    <source>
        <strain evidence="2">ChiSxjej2B14-8506</strain>
    </source>
</reference>
<protein>
    <recommendedName>
        <fullName evidence="4">Stage III sporulation protein AD</fullName>
    </recommendedName>
</protein>
<dbReference type="EMBL" id="DVNK01000050">
    <property type="protein sequence ID" value="HIU47160.1"/>
    <property type="molecule type" value="Genomic_DNA"/>
</dbReference>
<reference evidence="2" key="1">
    <citation type="submission" date="2020-10" db="EMBL/GenBank/DDBJ databases">
        <authorList>
            <person name="Gilroy R."/>
        </authorList>
    </citation>
    <scope>NUCLEOTIDE SEQUENCE</scope>
    <source>
        <strain evidence="2">ChiSxjej2B14-8506</strain>
    </source>
</reference>
<dbReference type="InterPro" id="IPR025664">
    <property type="entry name" value="Spore_III_AC/AD"/>
</dbReference>
<feature type="transmembrane region" description="Helical" evidence="1">
    <location>
        <begin position="35"/>
        <end position="55"/>
    </location>
</feature>